<keyword evidence="2" id="KW-1185">Reference proteome</keyword>
<organism evidence="1 2">
    <name type="scientific">Trichinella nativa</name>
    <dbReference type="NCBI Taxonomy" id="6335"/>
    <lineage>
        <taxon>Eukaryota</taxon>
        <taxon>Metazoa</taxon>
        <taxon>Ecdysozoa</taxon>
        <taxon>Nematoda</taxon>
        <taxon>Enoplea</taxon>
        <taxon>Dorylaimia</taxon>
        <taxon>Trichinellida</taxon>
        <taxon>Trichinellidae</taxon>
        <taxon>Trichinella</taxon>
    </lineage>
</organism>
<protein>
    <submittedName>
        <fullName evidence="1">Uncharacterized protein</fullName>
    </submittedName>
</protein>
<sequence>MNKKNNKELLQKGIRYMLEQTNHNGKYWMYTKVTRVTWHNKAPEEHNLFFFRVNFVRGALSDSLILAGSYKKVRNSSDVISTSVCPL</sequence>
<gene>
    <name evidence="1" type="ORF">T02_11994</name>
</gene>
<reference evidence="1 2" key="1">
    <citation type="submission" date="2015-05" db="EMBL/GenBank/DDBJ databases">
        <title>Evolution of Trichinella species and genotypes.</title>
        <authorList>
            <person name="Korhonen P.K."/>
            <person name="Edoardo P."/>
            <person name="Giuseppe L.R."/>
            <person name="Gasser R.B."/>
        </authorList>
    </citation>
    <scope>NUCLEOTIDE SEQUENCE [LARGE SCALE GENOMIC DNA]</scope>
    <source>
        <strain evidence="1">ISS10</strain>
    </source>
</reference>
<proteinExistence type="predicted"/>
<dbReference type="Proteomes" id="UP000054721">
    <property type="component" value="Unassembled WGS sequence"/>
</dbReference>
<evidence type="ECO:0000313" key="1">
    <source>
        <dbReference type="EMBL" id="KRZ48592.1"/>
    </source>
</evidence>
<dbReference type="AlphaFoldDB" id="A0A0V1KMU6"/>
<name>A0A0V1KMU6_9BILA</name>
<evidence type="ECO:0000313" key="2">
    <source>
        <dbReference type="Proteomes" id="UP000054721"/>
    </source>
</evidence>
<dbReference type="EMBL" id="JYDW01000385">
    <property type="protein sequence ID" value="KRZ48592.1"/>
    <property type="molecule type" value="Genomic_DNA"/>
</dbReference>
<accession>A0A0V1KMU6</accession>
<comment type="caution">
    <text evidence="1">The sequence shown here is derived from an EMBL/GenBank/DDBJ whole genome shotgun (WGS) entry which is preliminary data.</text>
</comment>